<dbReference type="Proteomes" id="UP000256345">
    <property type="component" value="Unassembled WGS sequence"/>
</dbReference>
<dbReference type="Proteomes" id="UP000035579">
    <property type="component" value="Chromosome"/>
</dbReference>
<organism evidence="1 3">
    <name type="scientific">Archangium gephyra</name>
    <dbReference type="NCBI Taxonomy" id="48"/>
    <lineage>
        <taxon>Bacteria</taxon>
        <taxon>Pseudomonadati</taxon>
        <taxon>Myxococcota</taxon>
        <taxon>Myxococcia</taxon>
        <taxon>Myxococcales</taxon>
        <taxon>Cystobacterineae</taxon>
        <taxon>Archangiaceae</taxon>
        <taxon>Archangium</taxon>
    </lineage>
</organism>
<evidence type="ECO:0000313" key="3">
    <source>
        <dbReference type="Proteomes" id="UP000035579"/>
    </source>
</evidence>
<dbReference type="KEGG" id="age:AA314_00470"/>
<dbReference type="AlphaFoldDB" id="A0AAC8Q0Q1"/>
<sequence length="244" mass="27362">MIERPFKISHRPLIPPTRLELVVAFETPVPEQDHPFIPLEYFQEVAALGGLGGESIPPTQSSLQRTGHGQLSNNTWQWRYEAVHLHPSSLFILENVLHDLHLEGHRIQHATISSGLLPSQRQAPEQVLPFAYEPLPFEYTFEADSTEALIEVDFVKEQGPESLQSFAAAWWSWLGLVQRGGFAEEHFPPGTMKTYQARDPLIHPHGLQFFLEDVTAGGEAFDSLVNILHGLHLRGAPIDSVLVC</sequence>
<evidence type="ECO:0000313" key="4">
    <source>
        <dbReference type="Proteomes" id="UP000256345"/>
    </source>
</evidence>
<accession>A0AAC8Q0Q1</accession>
<dbReference type="RefSeq" id="WP_047854096.1">
    <property type="nucleotide sequence ID" value="NZ_CP011509.1"/>
</dbReference>
<dbReference type="EMBL" id="CP011509">
    <property type="protein sequence ID" value="AKI98843.1"/>
    <property type="molecule type" value="Genomic_DNA"/>
</dbReference>
<protein>
    <submittedName>
        <fullName evidence="1">Uncharacterized protein</fullName>
    </submittedName>
</protein>
<gene>
    <name evidence="1" type="ORF">AA314_00470</name>
    <name evidence="2" type="ORF">ATI61_106230</name>
</gene>
<reference evidence="2 4" key="2">
    <citation type="submission" date="2018-08" db="EMBL/GenBank/DDBJ databases">
        <title>Genomic Encyclopedia of Archaeal and Bacterial Type Strains, Phase II (KMG-II): from individual species to whole genera.</title>
        <authorList>
            <person name="Goeker M."/>
        </authorList>
    </citation>
    <scope>NUCLEOTIDE SEQUENCE [LARGE SCALE GENOMIC DNA]</scope>
    <source>
        <strain evidence="2 4">DSM 2261</strain>
    </source>
</reference>
<dbReference type="EMBL" id="QUMU01000006">
    <property type="protein sequence ID" value="REG30760.1"/>
    <property type="molecule type" value="Genomic_DNA"/>
</dbReference>
<keyword evidence="4" id="KW-1185">Reference proteome</keyword>
<name>A0AAC8Q0Q1_9BACT</name>
<evidence type="ECO:0000313" key="1">
    <source>
        <dbReference type="EMBL" id="AKI98843.1"/>
    </source>
</evidence>
<proteinExistence type="predicted"/>
<evidence type="ECO:0000313" key="2">
    <source>
        <dbReference type="EMBL" id="REG30760.1"/>
    </source>
</evidence>
<reference evidence="1 3" key="1">
    <citation type="submission" date="2015-05" db="EMBL/GenBank/DDBJ databases">
        <title>Genome assembly of Archangium gephyra DSM 2261.</title>
        <authorList>
            <person name="Sharma G."/>
            <person name="Subramanian S."/>
        </authorList>
    </citation>
    <scope>NUCLEOTIDE SEQUENCE [LARGE SCALE GENOMIC DNA]</scope>
    <source>
        <strain evidence="1 3">DSM 2261</strain>
    </source>
</reference>